<gene>
    <name evidence="1" type="ORF">HCT14_07520</name>
</gene>
<dbReference type="Proteomes" id="UP000711995">
    <property type="component" value="Unassembled WGS sequence"/>
</dbReference>
<dbReference type="AlphaFoldDB" id="A0A968GA66"/>
<accession>A0A968GA66</accession>
<dbReference type="EMBL" id="JAATLJ010000002">
    <property type="protein sequence ID" value="NIZ41352.1"/>
    <property type="molecule type" value="Genomic_DNA"/>
</dbReference>
<keyword evidence="2" id="KW-1185">Reference proteome</keyword>
<name>A0A968GA66_9SPIO</name>
<reference evidence="1 2" key="1">
    <citation type="submission" date="2020-03" db="EMBL/GenBank/DDBJ databases">
        <title>Spirochaetal bacteria isolated from arthropods constitute a novel genus Entomospira genus novum within the order Spirochaetales.</title>
        <authorList>
            <person name="Grana-Miraglia L."/>
            <person name="Sikutova S."/>
            <person name="Fingerle V."/>
            <person name="Sing A."/>
            <person name="Castillo-Ramirez S."/>
            <person name="Margos G."/>
            <person name="Rudolf I."/>
        </authorList>
    </citation>
    <scope>NUCLEOTIDE SEQUENCE [LARGE SCALE GENOMIC DNA]</scope>
    <source>
        <strain evidence="1 2">BR193</strain>
    </source>
</reference>
<dbReference type="RefSeq" id="WP_167700969.1">
    <property type="nucleotide sequence ID" value="NZ_CP118175.1"/>
</dbReference>
<sequence>MAIRQFFLWMAKVIRREENHEVQASSFAEDVYDSKILHLQGFASGVPDESLIMAVQLGHHRNKTYLLPFKLVDLQEMKSGEAKLYATNEDGSQVVGSLELTNDGKLAIATENDDLLAIIKETLALLQELQTFGSPTTQLPPPSWIEKASKLEERLDSITK</sequence>
<evidence type="ECO:0000313" key="1">
    <source>
        <dbReference type="EMBL" id="NIZ41352.1"/>
    </source>
</evidence>
<comment type="caution">
    <text evidence="1">The sequence shown here is derived from an EMBL/GenBank/DDBJ whole genome shotgun (WGS) entry which is preliminary data.</text>
</comment>
<protein>
    <submittedName>
        <fullName evidence="1">Uncharacterized protein</fullName>
    </submittedName>
</protein>
<evidence type="ECO:0000313" key="2">
    <source>
        <dbReference type="Proteomes" id="UP000711995"/>
    </source>
</evidence>
<proteinExistence type="predicted"/>
<organism evidence="1 2">
    <name type="scientific">Entomospira entomophila</name>
    <dbReference type="NCBI Taxonomy" id="2719988"/>
    <lineage>
        <taxon>Bacteria</taxon>
        <taxon>Pseudomonadati</taxon>
        <taxon>Spirochaetota</taxon>
        <taxon>Spirochaetia</taxon>
        <taxon>Spirochaetales</taxon>
        <taxon>Spirochaetaceae</taxon>
        <taxon>Entomospira</taxon>
    </lineage>
</organism>